<name>A0ABW8J4B3_9GAMM</name>
<organism evidence="1 2">
    <name type="scientific">Rhodanobacter hydrolyticus</name>
    <dbReference type="NCBI Taxonomy" id="2250595"/>
    <lineage>
        <taxon>Bacteria</taxon>
        <taxon>Pseudomonadati</taxon>
        <taxon>Pseudomonadota</taxon>
        <taxon>Gammaproteobacteria</taxon>
        <taxon>Lysobacterales</taxon>
        <taxon>Rhodanobacteraceae</taxon>
        <taxon>Rhodanobacter</taxon>
    </lineage>
</organism>
<evidence type="ECO:0000313" key="1">
    <source>
        <dbReference type="EMBL" id="MFK2876917.1"/>
    </source>
</evidence>
<dbReference type="EMBL" id="JADIKK010000008">
    <property type="protein sequence ID" value="MFK2876917.1"/>
    <property type="molecule type" value="Genomic_DNA"/>
</dbReference>
<evidence type="ECO:0000313" key="2">
    <source>
        <dbReference type="Proteomes" id="UP001620339"/>
    </source>
</evidence>
<proteinExistence type="predicted"/>
<sequence length="50" mass="5546">MTFDQLARALSASHSGVEHAVQELHQDRRVLPCSKERGGSFRPTIVWGIA</sequence>
<reference evidence="1 2" key="1">
    <citation type="submission" date="2020-10" db="EMBL/GenBank/DDBJ databases">
        <title>Phylogeny of dyella-like bacteria.</title>
        <authorList>
            <person name="Fu J."/>
        </authorList>
    </citation>
    <scope>NUCLEOTIDE SEQUENCE [LARGE SCALE GENOMIC DNA]</scope>
    <source>
        <strain evidence="1 2">KACC 19113</strain>
    </source>
</reference>
<comment type="caution">
    <text evidence="1">The sequence shown here is derived from an EMBL/GenBank/DDBJ whole genome shotgun (WGS) entry which is preliminary data.</text>
</comment>
<protein>
    <submittedName>
        <fullName evidence="1">Uncharacterized protein</fullName>
    </submittedName>
</protein>
<dbReference type="RefSeq" id="WP_404612929.1">
    <property type="nucleotide sequence ID" value="NZ_JADIKK010000008.1"/>
</dbReference>
<gene>
    <name evidence="1" type="ORF">ISP25_07555</name>
</gene>
<keyword evidence="2" id="KW-1185">Reference proteome</keyword>
<accession>A0ABW8J4B3</accession>
<dbReference type="Proteomes" id="UP001620339">
    <property type="component" value="Unassembled WGS sequence"/>
</dbReference>